<feature type="transmembrane region" description="Helical" evidence="8">
    <location>
        <begin position="75"/>
        <end position="96"/>
    </location>
</feature>
<dbReference type="PANTHER" id="PTHR30269">
    <property type="entry name" value="TRANSMEMBRANE PROTEIN YFCA"/>
    <property type="match status" value="1"/>
</dbReference>
<feature type="transmembrane region" description="Helical" evidence="8">
    <location>
        <begin position="197"/>
        <end position="217"/>
    </location>
</feature>
<feature type="transmembrane region" description="Helical" evidence="8">
    <location>
        <begin position="42"/>
        <end position="63"/>
    </location>
</feature>
<evidence type="ECO:0000256" key="2">
    <source>
        <dbReference type="ARBA" id="ARBA00009142"/>
    </source>
</evidence>
<accession>A0A2T6K593</accession>
<evidence type="ECO:0000256" key="7">
    <source>
        <dbReference type="ARBA" id="ARBA00023136"/>
    </source>
</evidence>
<organism evidence="9 10">
    <name type="scientific">Yoonia sediminilitoris</name>
    <dbReference type="NCBI Taxonomy" id="1286148"/>
    <lineage>
        <taxon>Bacteria</taxon>
        <taxon>Pseudomonadati</taxon>
        <taxon>Pseudomonadota</taxon>
        <taxon>Alphaproteobacteria</taxon>
        <taxon>Rhodobacterales</taxon>
        <taxon>Paracoccaceae</taxon>
        <taxon>Yoonia</taxon>
    </lineage>
</organism>
<name>A0A2T6K593_9RHOB</name>
<keyword evidence="7 8" id="KW-0472">Membrane</keyword>
<keyword evidence="3" id="KW-0813">Transport</keyword>
<dbReference type="RefSeq" id="WP_108389090.1">
    <property type="nucleotide sequence ID" value="NZ_QBUD01000025.1"/>
</dbReference>
<evidence type="ECO:0000313" key="10">
    <source>
        <dbReference type="Proteomes" id="UP000244523"/>
    </source>
</evidence>
<comment type="caution">
    <text evidence="9">The sequence shown here is derived from an EMBL/GenBank/DDBJ whole genome shotgun (WGS) entry which is preliminary data.</text>
</comment>
<evidence type="ECO:0000256" key="3">
    <source>
        <dbReference type="ARBA" id="ARBA00022448"/>
    </source>
</evidence>
<evidence type="ECO:0000256" key="4">
    <source>
        <dbReference type="ARBA" id="ARBA00022475"/>
    </source>
</evidence>
<comment type="similarity">
    <text evidence="2 8">Belongs to the 4-toluene sulfonate uptake permease (TSUP) (TC 2.A.102) family.</text>
</comment>
<gene>
    <name evidence="9" type="ORF">C8N45_12521</name>
</gene>
<feature type="transmembrane region" description="Helical" evidence="8">
    <location>
        <begin position="102"/>
        <end position="121"/>
    </location>
</feature>
<evidence type="ECO:0000256" key="6">
    <source>
        <dbReference type="ARBA" id="ARBA00022989"/>
    </source>
</evidence>
<feature type="transmembrane region" description="Helical" evidence="8">
    <location>
        <begin position="229"/>
        <end position="247"/>
    </location>
</feature>
<dbReference type="EMBL" id="QBUD01000025">
    <property type="protein sequence ID" value="PUB09800.1"/>
    <property type="molecule type" value="Genomic_DNA"/>
</dbReference>
<keyword evidence="6 8" id="KW-1133">Transmembrane helix</keyword>
<dbReference type="PANTHER" id="PTHR30269:SF37">
    <property type="entry name" value="MEMBRANE TRANSPORTER PROTEIN"/>
    <property type="match status" value="1"/>
</dbReference>
<protein>
    <recommendedName>
        <fullName evidence="8">Probable membrane transporter protein</fullName>
    </recommendedName>
</protein>
<sequence length="248" mass="26802">MPTDFYFYLLLGAAAGGLINGLAGFGTSLFALGFWLNVVPPVQAVSMVVVISVASGLQGVWLVRSSIAHQPRRLARFLLPALPGIPIGVAALAYMPVETLKIFIASFTLLYGGFFTFRTTLPKFERPTPVIDRIVGFVGGLLGGAASLSGALLTMWCALRPWPKAETRAVLQPFNVTVLGLALIMFAIKGAYTWDTLILIGLALPVTMIFAQIGIALFKRLDDDQFRRLIIAMMFLSGIILMLRALIA</sequence>
<reference evidence="9 10" key="1">
    <citation type="submission" date="2018-04" db="EMBL/GenBank/DDBJ databases">
        <title>Genomic Encyclopedia of Archaeal and Bacterial Type Strains, Phase II (KMG-II): from individual species to whole genera.</title>
        <authorList>
            <person name="Goeker M."/>
        </authorList>
    </citation>
    <scope>NUCLEOTIDE SEQUENCE [LARGE SCALE GENOMIC DNA]</scope>
    <source>
        <strain evidence="9 10">DSM 29955</strain>
    </source>
</reference>
<dbReference type="InterPro" id="IPR052017">
    <property type="entry name" value="TSUP"/>
</dbReference>
<evidence type="ECO:0000256" key="5">
    <source>
        <dbReference type="ARBA" id="ARBA00022692"/>
    </source>
</evidence>
<evidence type="ECO:0000256" key="8">
    <source>
        <dbReference type="RuleBase" id="RU363041"/>
    </source>
</evidence>
<dbReference type="Proteomes" id="UP000244523">
    <property type="component" value="Unassembled WGS sequence"/>
</dbReference>
<dbReference type="AlphaFoldDB" id="A0A2T6K593"/>
<keyword evidence="5 8" id="KW-0812">Transmembrane</keyword>
<dbReference type="GO" id="GO:0005886">
    <property type="term" value="C:plasma membrane"/>
    <property type="evidence" value="ECO:0007669"/>
    <property type="project" value="UniProtKB-SubCell"/>
</dbReference>
<feature type="transmembrane region" description="Helical" evidence="8">
    <location>
        <begin position="133"/>
        <end position="158"/>
    </location>
</feature>
<dbReference type="OrthoDB" id="8421744at2"/>
<comment type="subcellular location">
    <subcellularLocation>
        <location evidence="1 8">Cell membrane</location>
        <topology evidence="1 8">Multi-pass membrane protein</topology>
    </subcellularLocation>
</comment>
<proteinExistence type="inferred from homology"/>
<evidence type="ECO:0000256" key="1">
    <source>
        <dbReference type="ARBA" id="ARBA00004651"/>
    </source>
</evidence>
<dbReference type="InterPro" id="IPR002781">
    <property type="entry name" value="TM_pro_TauE-like"/>
</dbReference>
<dbReference type="Pfam" id="PF01925">
    <property type="entry name" value="TauE"/>
    <property type="match status" value="1"/>
</dbReference>
<feature type="transmembrane region" description="Helical" evidence="8">
    <location>
        <begin position="7"/>
        <end position="36"/>
    </location>
</feature>
<keyword evidence="10" id="KW-1185">Reference proteome</keyword>
<keyword evidence="4 8" id="KW-1003">Cell membrane</keyword>
<feature type="transmembrane region" description="Helical" evidence="8">
    <location>
        <begin position="170"/>
        <end position="188"/>
    </location>
</feature>
<evidence type="ECO:0000313" key="9">
    <source>
        <dbReference type="EMBL" id="PUB09800.1"/>
    </source>
</evidence>